<dbReference type="EMBL" id="NHTK01005487">
    <property type="protein sequence ID" value="PPQ77787.1"/>
    <property type="molecule type" value="Genomic_DNA"/>
</dbReference>
<proteinExistence type="predicted"/>
<evidence type="ECO:0008006" key="3">
    <source>
        <dbReference type="Google" id="ProtNLM"/>
    </source>
</evidence>
<gene>
    <name evidence="1" type="ORF">CVT24_005891</name>
</gene>
<accession>A0A409WH02</accession>
<dbReference type="Proteomes" id="UP000284842">
    <property type="component" value="Unassembled WGS sequence"/>
</dbReference>
<name>A0A409WH02_9AGAR</name>
<dbReference type="OrthoDB" id="2745898at2759"/>
<dbReference type="AlphaFoldDB" id="A0A409WH02"/>
<keyword evidence="2" id="KW-1185">Reference proteome</keyword>
<organism evidence="1 2">
    <name type="scientific">Panaeolus cyanescens</name>
    <dbReference type="NCBI Taxonomy" id="181874"/>
    <lineage>
        <taxon>Eukaryota</taxon>
        <taxon>Fungi</taxon>
        <taxon>Dikarya</taxon>
        <taxon>Basidiomycota</taxon>
        <taxon>Agaricomycotina</taxon>
        <taxon>Agaricomycetes</taxon>
        <taxon>Agaricomycetidae</taxon>
        <taxon>Agaricales</taxon>
        <taxon>Agaricineae</taxon>
        <taxon>Galeropsidaceae</taxon>
        <taxon>Panaeolus</taxon>
    </lineage>
</organism>
<evidence type="ECO:0000313" key="2">
    <source>
        <dbReference type="Proteomes" id="UP000284842"/>
    </source>
</evidence>
<dbReference type="InParanoid" id="A0A409WH02"/>
<sequence length="466" mass="52835">MTTIGEVPQKNTLPNDIIQEIIDILAATNPPSPTPTIPATPRFEDENNIDDVEWSLSPDETDIPPGRQYVKPFSSLSSFCLRQARKHIFAHVVMTSQDVYAYVPRNPPPKRLPTLHSQVDFFRQHKETLPYIRNLSITVTQDEMDDVLLQAQLHSMLTKLENLTALTIQSHGIWTRLSPDSNSRSMRSALRVLLQSQTLSKLCVNWLQDFDLGELSKSANLCTLNLYNTRPDMETTGLNDVELGKVRELSITGYRPFMIRKFEALKAALVAMNDEGRLRVKFGKVKGLCFDVYESLYFAGILEIVTAHASDTLEDLELRMFLDSEDGNNDHSAWLDRIITHRSGSLRKLSLYTWVANEDQDPFSGICSTLKRMDSHNVLEALEVTVTVQTDSPCAPGDVWVAFGSVFEGSRKWPQLKKVMLKVLVADCGREDNSLQCMLRGLRETGFKHMFSKPFDFEYVVQTMIV</sequence>
<comment type="caution">
    <text evidence="1">The sequence shown here is derived from an EMBL/GenBank/DDBJ whole genome shotgun (WGS) entry which is preliminary data.</text>
</comment>
<reference evidence="1 2" key="1">
    <citation type="journal article" date="2018" name="Evol. Lett.">
        <title>Horizontal gene cluster transfer increased hallucinogenic mushroom diversity.</title>
        <authorList>
            <person name="Reynolds H.T."/>
            <person name="Vijayakumar V."/>
            <person name="Gluck-Thaler E."/>
            <person name="Korotkin H.B."/>
            <person name="Matheny P.B."/>
            <person name="Slot J.C."/>
        </authorList>
    </citation>
    <scope>NUCLEOTIDE SEQUENCE [LARGE SCALE GENOMIC DNA]</scope>
    <source>
        <strain evidence="1 2">2629</strain>
    </source>
</reference>
<evidence type="ECO:0000313" key="1">
    <source>
        <dbReference type="EMBL" id="PPQ77787.1"/>
    </source>
</evidence>
<protein>
    <recommendedName>
        <fullName evidence="3">F-box domain-containing protein</fullName>
    </recommendedName>
</protein>